<dbReference type="EnsemblPlants" id="OB03G24120.1">
    <property type="protein sequence ID" value="OB03G24120.1"/>
    <property type="gene ID" value="OB03G24120"/>
</dbReference>
<accession>J3LMY6</accession>
<proteinExistence type="predicted"/>
<feature type="domain" description="Retrotransposon gag" evidence="1">
    <location>
        <begin position="105"/>
        <end position="196"/>
    </location>
</feature>
<dbReference type="Gramene" id="OB03G24120.1">
    <property type="protein sequence ID" value="OB03G24120.1"/>
    <property type="gene ID" value="OB03G24120"/>
</dbReference>
<sequence length="232" mass="26482">MEARLDRITEHPLLTQQLDGQQGRLEELSKQIALAAALVDDVKKEQAAAARARALGAPADSGGYLRLAKLKFPTFSGTFPRLWITKCASYFEFYAMPTELWVPWASMHMEGRAQLWMWTYEKRRGRDWDQFCQAVGADDHRRKILALMHLKQEGSMMTVREYRDRFEECMYHVMLFDPSMGMSSIFSVGMFVNGLREDIRAVVLPHSPATVTDAADLALLQEEACDQAMQRA</sequence>
<reference evidence="2" key="2">
    <citation type="submission" date="2013-04" db="UniProtKB">
        <authorList>
            <consortium name="EnsemblPlants"/>
        </authorList>
    </citation>
    <scope>IDENTIFICATION</scope>
</reference>
<reference evidence="2" key="1">
    <citation type="journal article" date="2013" name="Nat. Commun.">
        <title>Whole-genome sequencing of Oryza brachyantha reveals mechanisms underlying Oryza genome evolution.</title>
        <authorList>
            <person name="Chen J."/>
            <person name="Huang Q."/>
            <person name="Gao D."/>
            <person name="Wang J."/>
            <person name="Lang Y."/>
            <person name="Liu T."/>
            <person name="Li B."/>
            <person name="Bai Z."/>
            <person name="Luis Goicoechea J."/>
            <person name="Liang C."/>
            <person name="Chen C."/>
            <person name="Zhang W."/>
            <person name="Sun S."/>
            <person name="Liao Y."/>
            <person name="Zhang X."/>
            <person name="Yang L."/>
            <person name="Song C."/>
            <person name="Wang M."/>
            <person name="Shi J."/>
            <person name="Liu G."/>
            <person name="Liu J."/>
            <person name="Zhou H."/>
            <person name="Zhou W."/>
            <person name="Yu Q."/>
            <person name="An N."/>
            <person name="Chen Y."/>
            <person name="Cai Q."/>
            <person name="Wang B."/>
            <person name="Liu B."/>
            <person name="Min J."/>
            <person name="Huang Y."/>
            <person name="Wu H."/>
            <person name="Li Z."/>
            <person name="Zhang Y."/>
            <person name="Yin Y."/>
            <person name="Song W."/>
            <person name="Jiang J."/>
            <person name="Jackson S.A."/>
            <person name="Wing R.A."/>
            <person name="Wang J."/>
            <person name="Chen M."/>
        </authorList>
    </citation>
    <scope>NUCLEOTIDE SEQUENCE [LARGE SCALE GENOMIC DNA]</scope>
    <source>
        <strain evidence="2">cv. IRGC 101232</strain>
    </source>
</reference>
<evidence type="ECO:0000313" key="3">
    <source>
        <dbReference type="Proteomes" id="UP000006038"/>
    </source>
</evidence>
<dbReference type="AlphaFoldDB" id="J3LMY6"/>
<keyword evidence="3" id="KW-1185">Reference proteome</keyword>
<organism evidence="2">
    <name type="scientific">Oryza brachyantha</name>
    <name type="common">malo sina</name>
    <dbReference type="NCBI Taxonomy" id="4533"/>
    <lineage>
        <taxon>Eukaryota</taxon>
        <taxon>Viridiplantae</taxon>
        <taxon>Streptophyta</taxon>
        <taxon>Embryophyta</taxon>
        <taxon>Tracheophyta</taxon>
        <taxon>Spermatophyta</taxon>
        <taxon>Magnoliopsida</taxon>
        <taxon>Liliopsida</taxon>
        <taxon>Poales</taxon>
        <taxon>Poaceae</taxon>
        <taxon>BOP clade</taxon>
        <taxon>Oryzoideae</taxon>
        <taxon>Oryzeae</taxon>
        <taxon>Oryzinae</taxon>
        <taxon>Oryza</taxon>
    </lineage>
</organism>
<dbReference type="InterPro" id="IPR005162">
    <property type="entry name" value="Retrotrans_gag_dom"/>
</dbReference>
<dbReference type="OMA" id="FPRLWIT"/>
<protein>
    <recommendedName>
        <fullName evidence="1">Retrotransposon gag domain-containing protein</fullName>
    </recommendedName>
</protein>
<name>J3LMY6_ORYBR</name>
<dbReference type="eggNOG" id="ENOG502RRS1">
    <property type="taxonomic scope" value="Eukaryota"/>
</dbReference>
<evidence type="ECO:0000259" key="1">
    <source>
        <dbReference type="Pfam" id="PF03732"/>
    </source>
</evidence>
<dbReference type="HOGENOM" id="CLU_1196462_0_0_1"/>
<dbReference type="Pfam" id="PF03732">
    <property type="entry name" value="Retrotrans_gag"/>
    <property type="match status" value="1"/>
</dbReference>
<evidence type="ECO:0000313" key="2">
    <source>
        <dbReference type="EnsemblPlants" id="OB03G24120.1"/>
    </source>
</evidence>
<dbReference type="Proteomes" id="UP000006038">
    <property type="component" value="Chromosome 3"/>
</dbReference>